<dbReference type="GO" id="GO:0006281">
    <property type="term" value="P:DNA repair"/>
    <property type="evidence" value="ECO:0007669"/>
    <property type="project" value="TreeGrafter"/>
</dbReference>
<evidence type="ECO:0000256" key="1">
    <source>
        <dbReference type="ARBA" id="ARBA00007025"/>
    </source>
</evidence>
<dbReference type="InterPro" id="IPR001650">
    <property type="entry name" value="Helicase_C-like"/>
</dbReference>
<dbReference type="GO" id="GO:0008270">
    <property type="term" value="F:zinc ion binding"/>
    <property type="evidence" value="ECO:0007669"/>
    <property type="project" value="UniProtKB-KW"/>
</dbReference>
<organism evidence="14 15">
    <name type="scientific">Trichoderma guizhouense</name>
    <dbReference type="NCBI Taxonomy" id="1491466"/>
    <lineage>
        <taxon>Eukaryota</taxon>
        <taxon>Fungi</taxon>
        <taxon>Dikarya</taxon>
        <taxon>Ascomycota</taxon>
        <taxon>Pezizomycotina</taxon>
        <taxon>Sordariomycetes</taxon>
        <taxon>Hypocreomycetidae</taxon>
        <taxon>Hypocreales</taxon>
        <taxon>Hypocreaceae</taxon>
        <taxon>Trichoderma</taxon>
    </lineage>
</organism>
<evidence type="ECO:0000313" key="15">
    <source>
        <dbReference type="Proteomes" id="UP000191004"/>
    </source>
</evidence>
<keyword evidence="3" id="KW-0547">Nucleotide-binding</keyword>
<dbReference type="InterPro" id="IPR017907">
    <property type="entry name" value="Znf_RING_CS"/>
</dbReference>
<protein>
    <submittedName>
        <fullName evidence="14">Uncharacterized protein</fullName>
    </submittedName>
</protein>
<sequence length="1082" mass="121787">MGSSKTPQPSPPSTRYLSPPASCPARHRVTPELSGLGGPNGTFQWSEDHFSDHEIQEHCDDSRSKASRSENMESTGDDSLFVEEQTAEENEKSLHIAENEAAGSKANAAQQGDVVEQNVASVLALELSEESDLSDPPDDLSSDESDGSEYEDETDSSSEKDENEADGQPKSALANEEKIKKPRRKIATNAREYVARLHEEEDRRYAKQMKRAKGKKSGAKRTRKRKATENHSESRKTLKLADGSSVPIVNDGSSTADGNSLLPMEPIKAKTHADQFAKLKIAQLKAQIPQNFDTRRRNTQSQDLHEAARLFGYKRVEADDGRWKLKGMEASLEGHQLTVAAWMVKRELAREKPFGGLLADAPGMGKTVMSLACIVGNQADDEHLENFCNATLVVVRNKTDGKQWEEEVHKHLKAPFKDHVFIYDSTHPDLKNKCERSWIVEITAQYPNNRLLAELREKYDSDDISFRRAFDLHAGQMFKINWYRIILDEAHAIKNVNGRTSKACCALLGKYRWAMSGTPLANSSDEMYPYMKFTQCESTYNSKEFKSVYTSYSNANAKFETATSHFMYRRTLKDDFLGHKIINLPESTEIDLLVPVSTEEQIMVNAVKKHYEKTTTSLHQGTLGQHELEAEIDDALDDEETAKDETKGHKKSKVAKASSESMGSSLGYVSQVRKRQAISHAFCLERFLRQSLKPEDLRELMGTLEKVSMKQTILQQIRANVEKDCGILRYEVGLQQLEQRKETMFGKYFDMKTLLNLTMGESLLRGGTCLLCQKPPADPTYAEVCGHVFCAKCLCRAVKANLRGDQKMNCPHEGCGKELAVGEDIETLQGKIKPINKSYREPGRDSNNMIVHIDDEKNSFFICSTILDDAPIVPSTRLTATMAIVLTWLHEAPDDKIIIFTQFRGTAKILGYMLETLKIGFIYLYGSIPQKQRSKALTVFKENADVKVMVTTLGSSKECLNLTVANRVILIDPWWNKTAEQQAFGRVHRIGQVKKTYKLTIRTDEEIDNRIRSLQLKKAADIDYTLQDDGHTPPSPAEIERQRDFFGRQEKQEERQKNKKVNSKAGKAGKKSAAKASPKKNN</sequence>
<keyword evidence="15" id="KW-1185">Reference proteome</keyword>
<dbReference type="PROSITE" id="PS51192">
    <property type="entry name" value="HELICASE_ATP_BIND_1"/>
    <property type="match status" value="1"/>
</dbReference>
<evidence type="ECO:0000256" key="10">
    <source>
        <dbReference type="SAM" id="MobiDB-lite"/>
    </source>
</evidence>
<evidence type="ECO:0000256" key="8">
    <source>
        <dbReference type="ARBA" id="ARBA00022840"/>
    </source>
</evidence>
<keyword evidence="4 9" id="KW-0863">Zinc-finger</keyword>
<dbReference type="EMBL" id="LVVK01000005">
    <property type="protein sequence ID" value="OPB45441.1"/>
    <property type="molecule type" value="Genomic_DNA"/>
</dbReference>
<dbReference type="SMART" id="SM00487">
    <property type="entry name" value="DEXDc"/>
    <property type="match status" value="1"/>
</dbReference>
<dbReference type="PANTHER" id="PTHR45626">
    <property type="entry name" value="TRANSCRIPTION TERMINATION FACTOR 2-RELATED"/>
    <property type="match status" value="1"/>
</dbReference>
<evidence type="ECO:0000313" key="14">
    <source>
        <dbReference type="EMBL" id="OPB45441.1"/>
    </source>
</evidence>
<dbReference type="InterPro" id="IPR049730">
    <property type="entry name" value="SNF2/RAD54-like_C"/>
</dbReference>
<feature type="region of interest" description="Disordered" evidence="10">
    <location>
        <begin position="1"/>
        <end position="259"/>
    </location>
</feature>
<feature type="compositionally biased region" description="Basic and acidic residues" evidence="10">
    <location>
        <begin position="193"/>
        <end position="205"/>
    </location>
</feature>
<keyword evidence="6" id="KW-0347">Helicase</keyword>
<gene>
    <name evidence="14" type="ORF">A0O28_0076510</name>
</gene>
<dbReference type="InterPro" id="IPR013083">
    <property type="entry name" value="Znf_RING/FYVE/PHD"/>
</dbReference>
<evidence type="ECO:0000259" key="13">
    <source>
        <dbReference type="PROSITE" id="PS51194"/>
    </source>
</evidence>
<dbReference type="PROSITE" id="PS51194">
    <property type="entry name" value="HELICASE_CTER"/>
    <property type="match status" value="1"/>
</dbReference>
<dbReference type="CDD" id="cd18008">
    <property type="entry name" value="DEXDc_SHPRH-like"/>
    <property type="match status" value="1"/>
</dbReference>
<keyword evidence="2" id="KW-0479">Metal-binding</keyword>
<dbReference type="SUPFAM" id="SSF57850">
    <property type="entry name" value="RING/U-box"/>
    <property type="match status" value="1"/>
</dbReference>
<dbReference type="InterPro" id="IPR027417">
    <property type="entry name" value="P-loop_NTPase"/>
</dbReference>
<proteinExistence type="inferred from homology"/>
<dbReference type="Pfam" id="PF00271">
    <property type="entry name" value="Helicase_C"/>
    <property type="match status" value="1"/>
</dbReference>
<feature type="compositionally biased region" description="Acidic residues" evidence="10">
    <location>
        <begin position="127"/>
        <end position="165"/>
    </location>
</feature>
<dbReference type="GO" id="GO:0005634">
    <property type="term" value="C:nucleus"/>
    <property type="evidence" value="ECO:0007669"/>
    <property type="project" value="TreeGrafter"/>
</dbReference>
<dbReference type="GO" id="GO:0016787">
    <property type="term" value="F:hydrolase activity"/>
    <property type="evidence" value="ECO:0007669"/>
    <property type="project" value="UniProtKB-KW"/>
</dbReference>
<evidence type="ECO:0000259" key="11">
    <source>
        <dbReference type="PROSITE" id="PS50089"/>
    </source>
</evidence>
<reference evidence="14 15" key="1">
    <citation type="submission" date="2016-04" db="EMBL/GenBank/DDBJ databases">
        <title>Multiple horizontal gene transfer events from other fungi enriched the ability of the initially mycotrophic fungus Trichoderma (Ascomycota) to feed on dead plant biomass.</title>
        <authorList>
            <person name="Atanasova L."/>
            <person name="Chenthamara K."/>
            <person name="Zhang J."/>
            <person name="Grujic M."/>
            <person name="Henrissat B."/>
            <person name="Kuo A."/>
            <person name="Aertz A."/>
            <person name="Salamov A."/>
            <person name="Lipzen A."/>
            <person name="Labutti K."/>
            <person name="Barry K."/>
            <person name="Miao Y."/>
            <person name="Rahimi M.J."/>
            <person name="Shen Q."/>
            <person name="Grigoriev I.V."/>
            <person name="Kubicek C.P."/>
            <person name="Druzhinina I.S."/>
        </authorList>
    </citation>
    <scope>NUCLEOTIDE SEQUENCE [LARGE SCALE GENOMIC DNA]</scope>
    <source>
        <strain evidence="14 15">NJAU 4742</strain>
    </source>
</reference>
<dbReference type="InterPro" id="IPR014001">
    <property type="entry name" value="Helicase_ATP-bd"/>
</dbReference>
<dbReference type="InterPro" id="IPR038718">
    <property type="entry name" value="SNF2-like_sf"/>
</dbReference>
<evidence type="ECO:0000256" key="6">
    <source>
        <dbReference type="ARBA" id="ARBA00022806"/>
    </source>
</evidence>
<feature type="domain" description="Helicase ATP-binding" evidence="12">
    <location>
        <begin position="347"/>
        <end position="537"/>
    </location>
</feature>
<dbReference type="Pfam" id="PF00176">
    <property type="entry name" value="SNF2-rel_dom"/>
    <property type="match status" value="1"/>
</dbReference>
<dbReference type="OrthoDB" id="448448at2759"/>
<feature type="compositionally biased region" description="Basic and acidic residues" evidence="10">
    <location>
        <begin position="89"/>
        <end position="98"/>
    </location>
</feature>
<feature type="domain" description="RING-type" evidence="11">
    <location>
        <begin position="769"/>
        <end position="811"/>
    </location>
</feature>
<evidence type="ECO:0000256" key="7">
    <source>
        <dbReference type="ARBA" id="ARBA00022833"/>
    </source>
</evidence>
<dbReference type="PROSITE" id="PS50089">
    <property type="entry name" value="ZF_RING_2"/>
    <property type="match status" value="1"/>
</dbReference>
<name>A0A1T3CWL2_9HYPO</name>
<evidence type="ECO:0000256" key="3">
    <source>
        <dbReference type="ARBA" id="ARBA00022741"/>
    </source>
</evidence>
<feature type="compositionally biased region" description="Basic residues" evidence="10">
    <location>
        <begin position="1057"/>
        <end position="1082"/>
    </location>
</feature>
<feature type="compositionally biased region" description="Basic and acidic residues" evidence="10">
    <location>
        <begin position="227"/>
        <end position="236"/>
    </location>
</feature>
<dbReference type="Gene3D" id="3.40.50.10810">
    <property type="entry name" value="Tandem AAA-ATPase domain"/>
    <property type="match status" value="1"/>
</dbReference>
<feature type="region of interest" description="Disordered" evidence="10">
    <location>
        <begin position="1025"/>
        <end position="1082"/>
    </location>
</feature>
<dbReference type="GO" id="GO:0004386">
    <property type="term" value="F:helicase activity"/>
    <property type="evidence" value="ECO:0007669"/>
    <property type="project" value="UniProtKB-KW"/>
</dbReference>
<evidence type="ECO:0000256" key="4">
    <source>
        <dbReference type="ARBA" id="ARBA00022771"/>
    </source>
</evidence>
<dbReference type="PANTHER" id="PTHR45626:SF17">
    <property type="entry name" value="HELICASE-LIKE TRANSCRIPTION FACTOR"/>
    <property type="match status" value="1"/>
</dbReference>
<dbReference type="InterPro" id="IPR000330">
    <property type="entry name" value="SNF2_N"/>
</dbReference>
<feature type="compositionally biased region" description="Basic and acidic residues" evidence="10">
    <location>
        <begin position="46"/>
        <end position="71"/>
    </location>
</feature>
<feature type="compositionally biased region" description="Basic and acidic residues" evidence="10">
    <location>
        <begin position="1038"/>
        <end position="1056"/>
    </location>
</feature>
<feature type="compositionally biased region" description="Basic residues" evidence="10">
    <location>
        <begin position="206"/>
        <end position="226"/>
    </location>
</feature>
<dbReference type="Proteomes" id="UP000191004">
    <property type="component" value="Unassembled WGS sequence"/>
</dbReference>
<evidence type="ECO:0000259" key="12">
    <source>
        <dbReference type="PROSITE" id="PS51192"/>
    </source>
</evidence>
<evidence type="ECO:0000256" key="5">
    <source>
        <dbReference type="ARBA" id="ARBA00022801"/>
    </source>
</evidence>
<keyword evidence="8" id="KW-0067">ATP-binding</keyword>
<dbReference type="CDD" id="cd18793">
    <property type="entry name" value="SF2_C_SNF"/>
    <property type="match status" value="1"/>
</dbReference>
<dbReference type="GO" id="GO:0005524">
    <property type="term" value="F:ATP binding"/>
    <property type="evidence" value="ECO:0007669"/>
    <property type="project" value="UniProtKB-KW"/>
</dbReference>
<dbReference type="PROSITE" id="PS00518">
    <property type="entry name" value="ZF_RING_1"/>
    <property type="match status" value="1"/>
</dbReference>
<dbReference type="SMART" id="SM00490">
    <property type="entry name" value="HELICc"/>
    <property type="match status" value="1"/>
</dbReference>
<evidence type="ECO:0000256" key="2">
    <source>
        <dbReference type="ARBA" id="ARBA00022723"/>
    </source>
</evidence>
<dbReference type="SUPFAM" id="SSF52540">
    <property type="entry name" value="P-loop containing nucleoside triphosphate hydrolases"/>
    <property type="match status" value="2"/>
</dbReference>
<dbReference type="Gene3D" id="3.30.40.10">
    <property type="entry name" value="Zinc/RING finger domain, C3HC4 (zinc finger)"/>
    <property type="match status" value="1"/>
</dbReference>
<evidence type="ECO:0000256" key="9">
    <source>
        <dbReference type="PROSITE-ProRule" id="PRU00175"/>
    </source>
</evidence>
<feature type="domain" description="Helicase C-terminal" evidence="13">
    <location>
        <begin position="881"/>
        <end position="1030"/>
    </location>
</feature>
<keyword evidence="5" id="KW-0378">Hydrolase</keyword>
<dbReference type="GO" id="GO:0008094">
    <property type="term" value="F:ATP-dependent activity, acting on DNA"/>
    <property type="evidence" value="ECO:0007669"/>
    <property type="project" value="TreeGrafter"/>
</dbReference>
<keyword evidence="7" id="KW-0862">Zinc</keyword>
<comment type="similarity">
    <text evidence="1">Belongs to the SNF2/RAD54 helicase family.</text>
</comment>
<dbReference type="InterPro" id="IPR050628">
    <property type="entry name" value="SNF2_RAD54_helicase_TF"/>
</dbReference>
<comment type="caution">
    <text evidence="14">The sequence shown here is derived from an EMBL/GenBank/DDBJ whole genome shotgun (WGS) entry which is preliminary data.</text>
</comment>
<dbReference type="Gene3D" id="3.40.50.300">
    <property type="entry name" value="P-loop containing nucleotide triphosphate hydrolases"/>
    <property type="match status" value="1"/>
</dbReference>
<accession>A0A1T3CWL2</accession>
<dbReference type="InterPro" id="IPR001841">
    <property type="entry name" value="Znf_RING"/>
</dbReference>
<dbReference type="AlphaFoldDB" id="A0A1T3CWL2"/>